<accession>A0A174SQC6</accession>
<dbReference type="Gene3D" id="3.90.1010.20">
    <property type="match status" value="1"/>
</dbReference>
<dbReference type="RefSeq" id="WP_055245609.1">
    <property type="nucleotide sequence ID" value="NZ_CABIWA010000016.1"/>
</dbReference>
<dbReference type="OrthoDB" id="3174396at2"/>
<evidence type="ECO:0000313" key="2">
    <source>
        <dbReference type="EMBL" id="CUP97605.1"/>
    </source>
</evidence>
<reference evidence="2 3" key="1">
    <citation type="submission" date="2015-09" db="EMBL/GenBank/DDBJ databases">
        <authorList>
            <consortium name="Pathogen Informatics"/>
        </authorList>
    </citation>
    <scope>NUCLEOTIDE SEQUENCE [LARGE SCALE GENOMIC DNA]</scope>
    <source>
        <strain evidence="2 3">2789STDY5834939</strain>
    </source>
</reference>
<protein>
    <submittedName>
        <fullName evidence="2">Predicted NADH:ubiquinone oxidoreductase, subunit RnfG</fullName>
    </submittedName>
</protein>
<dbReference type="SMART" id="SM00900">
    <property type="entry name" value="FMN_bind"/>
    <property type="match status" value="1"/>
</dbReference>
<dbReference type="Proteomes" id="UP000095765">
    <property type="component" value="Unassembled WGS sequence"/>
</dbReference>
<dbReference type="EMBL" id="CZBE01000019">
    <property type="protein sequence ID" value="CUP97605.1"/>
    <property type="molecule type" value="Genomic_DNA"/>
</dbReference>
<evidence type="ECO:0000313" key="3">
    <source>
        <dbReference type="Proteomes" id="UP000095765"/>
    </source>
</evidence>
<feature type="domain" description="FMN-binding" evidence="1">
    <location>
        <begin position="41"/>
        <end position="115"/>
    </location>
</feature>
<proteinExistence type="predicted"/>
<organism evidence="2 3">
    <name type="scientific">Anaerotruncus colihominis</name>
    <dbReference type="NCBI Taxonomy" id="169435"/>
    <lineage>
        <taxon>Bacteria</taxon>
        <taxon>Bacillati</taxon>
        <taxon>Bacillota</taxon>
        <taxon>Clostridia</taxon>
        <taxon>Eubacteriales</taxon>
        <taxon>Oscillospiraceae</taxon>
        <taxon>Anaerotruncus</taxon>
    </lineage>
</organism>
<gene>
    <name evidence="2" type="ORF">ERS852551_02615</name>
</gene>
<dbReference type="InterPro" id="IPR007329">
    <property type="entry name" value="FMN-bd"/>
</dbReference>
<dbReference type="GO" id="GO:0016020">
    <property type="term" value="C:membrane"/>
    <property type="evidence" value="ECO:0007669"/>
    <property type="project" value="InterPro"/>
</dbReference>
<sequence>MKKGVQSVLFSVLVGALLLCAGCGKSGDIYTAGVYTASAEGYSGPVTVEVEFDGSSILSVHVLSHSETVNISDRAIDELPSRIVEAQTWDVDAVSSATFTSDAIREAVRDCLAQAALR</sequence>
<name>A0A174SQC6_9FIRM</name>
<evidence type="ECO:0000259" key="1">
    <source>
        <dbReference type="SMART" id="SM00900"/>
    </source>
</evidence>
<dbReference type="Pfam" id="PF04205">
    <property type="entry name" value="FMN_bind"/>
    <property type="match status" value="1"/>
</dbReference>
<dbReference type="AlphaFoldDB" id="A0A174SQC6"/>
<keyword evidence="2" id="KW-0830">Ubiquinone</keyword>
<dbReference type="GO" id="GO:0010181">
    <property type="term" value="F:FMN binding"/>
    <property type="evidence" value="ECO:0007669"/>
    <property type="project" value="InterPro"/>
</dbReference>